<evidence type="ECO:0000256" key="1">
    <source>
        <dbReference type="SAM" id="SignalP"/>
    </source>
</evidence>
<sequence>MQPTNHAIGSGFFFPLHFSLSVNLFFCTGDFPPVITEQVFFFFKNSFAPLLANNSNHFKIAIFYEDDQSIRKILKQVDYSGGILCFVINAMKFNREGKVKLHEKRMGISTVIISKMGKVYIVVNVNVYPAGYMSIGQKRKYFRETKEHRCRRVLLCPSSILKLYNWVMDDGWDIFVVLDGYDISAIGWSHDCPKTMEALKILQEKNPNFEKNSPVGMVGVERRFLMFNGAIGKEQLEWLDKILQVSTKHEEKVVACITDHDHKCGHSINSHGVHHRVLETTLECPPSSDVFSYIDAYPNRLSLFDTDRMASTEMVFNSKISSHSFLLASWYKGGHSIDSHGVHHRILEVALECPLGSDALGYIDAYPDRYHFLVLIEWQVLKWYSISKDC</sequence>
<dbReference type="GO" id="GO:0008663">
    <property type="term" value="F:2',3'-cyclic-nucleotide 2'-phosphodiesterase activity"/>
    <property type="evidence" value="ECO:0007669"/>
    <property type="project" value="TreeGrafter"/>
</dbReference>
<gene>
    <name evidence="2" type="ORF">IFM89_029483</name>
</gene>
<dbReference type="Gene3D" id="3.60.21.10">
    <property type="match status" value="2"/>
</dbReference>
<keyword evidence="1" id="KW-0732">Signal</keyword>
<dbReference type="AlphaFoldDB" id="A0A835HXA1"/>
<feature type="signal peptide" evidence="1">
    <location>
        <begin position="1"/>
        <end position="21"/>
    </location>
</feature>
<dbReference type="PANTHER" id="PTHR16509">
    <property type="match status" value="1"/>
</dbReference>
<dbReference type="EMBL" id="JADFTS010000005">
    <property type="protein sequence ID" value="KAF9606884.1"/>
    <property type="molecule type" value="Genomic_DNA"/>
</dbReference>
<dbReference type="GO" id="GO:0047734">
    <property type="term" value="F:CDP-glycerol diphosphatase activity"/>
    <property type="evidence" value="ECO:0007669"/>
    <property type="project" value="TreeGrafter"/>
</dbReference>
<evidence type="ECO:0000313" key="3">
    <source>
        <dbReference type="Proteomes" id="UP000631114"/>
    </source>
</evidence>
<name>A0A835HXA1_9MAGN</name>
<feature type="chain" id="PRO_5032357676" evidence="1">
    <location>
        <begin position="22"/>
        <end position="390"/>
    </location>
</feature>
<dbReference type="GO" id="GO:0047631">
    <property type="term" value="F:ADP-ribose diphosphatase activity"/>
    <property type="evidence" value="ECO:0007669"/>
    <property type="project" value="TreeGrafter"/>
</dbReference>
<dbReference type="OrthoDB" id="9675250at2759"/>
<proteinExistence type="predicted"/>
<reference evidence="2 3" key="1">
    <citation type="submission" date="2020-10" db="EMBL/GenBank/DDBJ databases">
        <title>The Coptis chinensis genome and diversification of protoberbering-type alkaloids.</title>
        <authorList>
            <person name="Wang B."/>
            <person name="Shu S."/>
            <person name="Song C."/>
            <person name="Liu Y."/>
        </authorList>
    </citation>
    <scope>NUCLEOTIDE SEQUENCE [LARGE SCALE GENOMIC DNA]</scope>
    <source>
        <strain evidence="2">HL-2020</strain>
        <tissue evidence="2">Leaf</tissue>
    </source>
</reference>
<dbReference type="SUPFAM" id="SSF56300">
    <property type="entry name" value="Metallo-dependent phosphatases"/>
    <property type="match status" value="1"/>
</dbReference>
<keyword evidence="3" id="KW-1185">Reference proteome</keyword>
<organism evidence="2 3">
    <name type="scientific">Coptis chinensis</name>
    <dbReference type="NCBI Taxonomy" id="261450"/>
    <lineage>
        <taxon>Eukaryota</taxon>
        <taxon>Viridiplantae</taxon>
        <taxon>Streptophyta</taxon>
        <taxon>Embryophyta</taxon>
        <taxon>Tracheophyta</taxon>
        <taxon>Spermatophyta</taxon>
        <taxon>Magnoliopsida</taxon>
        <taxon>Ranunculales</taxon>
        <taxon>Ranunculaceae</taxon>
        <taxon>Coptidoideae</taxon>
        <taxon>Coptis</taxon>
    </lineage>
</organism>
<protein>
    <submittedName>
        <fullName evidence="2">Uncharacterized protein</fullName>
    </submittedName>
</protein>
<evidence type="ECO:0000313" key="2">
    <source>
        <dbReference type="EMBL" id="KAF9606884.1"/>
    </source>
</evidence>
<accession>A0A835HXA1</accession>
<dbReference type="Proteomes" id="UP000631114">
    <property type="component" value="Unassembled WGS sequence"/>
</dbReference>
<comment type="caution">
    <text evidence="2">The sequence shown here is derived from an EMBL/GenBank/DDBJ whole genome shotgun (WGS) entry which is preliminary data.</text>
</comment>
<dbReference type="GO" id="GO:0030145">
    <property type="term" value="F:manganese ion binding"/>
    <property type="evidence" value="ECO:0007669"/>
    <property type="project" value="TreeGrafter"/>
</dbReference>
<dbReference type="InterPro" id="IPR029052">
    <property type="entry name" value="Metallo-depent_PP-like"/>
</dbReference>
<dbReference type="PANTHER" id="PTHR16509:SF1">
    <property type="entry name" value="MANGANESE-DEPENDENT ADP-RIBOSE_CDP-ALCOHOL DIPHOSPHATASE"/>
    <property type="match status" value="1"/>
</dbReference>